<dbReference type="PANTHER" id="PTHR11685">
    <property type="entry name" value="RBR FAMILY RING FINGER AND IBR DOMAIN-CONTAINING"/>
    <property type="match status" value="1"/>
</dbReference>
<dbReference type="InterPro" id="IPR013083">
    <property type="entry name" value="Znf_RING/FYVE/PHD"/>
</dbReference>
<evidence type="ECO:0000259" key="11">
    <source>
        <dbReference type="PROSITE" id="PS51873"/>
    </source>
</evidence>
<protein>
    <submittedName>
        <fullName evidence="12">Uncharacterized protein</fullName>
    </submittedName>
</protein>
<sequence>MAADEDTYFSDGSYDEAVYSENGDAADYTFDDYNDGDVDANPQERNYTVLSEEDIKRRVDDLTSEISTLLSVSRVAACLLLYRYNWSPTNVHEAWFSDEEGVREAVGLLERLPTRAGSDQGTMFCSICLESYPPNEVESTAYCVHTYCVTCWQAYISTSIADGPGCLSLKCPDPSCNAAVGQDVLTVAKLKKSSYLFLLCLTSWSAECSVRRRIMLFRNFYKGNAADYTFDTYNIGDWIDPASEIIILS</sequence>
<reference evidence="12" key="1">
    <citation type="submission" date="2022-12" db="EMBL/GenBank/DDBJ databases">
        <title>Draft genome assemblies for two species of Escallonia (Escalloniales).</title>
        <authorList>
            <person name="Chanderbali A."/>
            <person name="Dervinis C."/>
            <person name="Anghel I."/>
            <person name="Soltis D."/>
            <person name="Soltis P."/>
            <person name="Zapata F."/>
        </authorList>
    </citation>
    <scope>NUCLEOTIDE SEQUENCE</scope>
    <source>
        <strain evidence="12">UCBG64.0493</strain>
        <tissue evidence="12">Leaf</tissue>
    </source>
</reference>
<name>A0AA89BBL2_9ASTE</name>
<evidence type="ECO:0000256" key="1">
    <source>
        <dbReference type="ARBA" id="ARBA00003976"/>
    </source>
</evidence>
<dbReference type="GO" id="GO:0008270">
    <property type="term" value="F:zinc ion binding"/>
    <property type="evidence" value="ECO:0007669"/>
    <property type="project" value="UniProtKB-KW"/>
</dbReference>
<dbReference type="GO" id="GO:0016567">
    <property type="term" value="P:protein ubiquitination"/>
    <property type="evidence" value="ECO:0007669"/>
    <property type="project" value="InterPro"/>
</dbReference>
<evidence type="ECO:0000313" key="13">
    <source>
        <dbReference type="Proteomes" id="UP001188597"/>
    </source>
</evidence>
<evidence type="ECO:0000256" key="7">
    <source>
        <dbReference type="ARBA" id="ARBA00022786"/>
    </source>
</evidence>
<evidence type="ECO:0000256" key="6">
    <source>
        <dbReference type="ARBA" id="ARBA00022771"/>
    </source>
</evidence>
<organism evidence="12 13">
    <name type="scientific">Escallonia herrerae</name>
    <dbReference type="NCBI Taxonomy" id="1293975"/>
    <lineage>
        <taxon>Eukaryota</taxon>
        <taxon>Viridiplantae</taxon>
        <taxon>Streptophyta</taxon>
        <taxon>Embryophyta</taxon>
        <taxon>Tracheophyta</taxon>
        <taxon>Spermatophyta</taxon>
        <taxon>Magnoliopsida</taxon>
        <taxon>eudicotyledons</taxon>
        <taxon>Gunneridae</taxon>
        <taxon>Pentapetalae</taxon>
        <taxon>asterids</taxon>
        <taxon>campanulids</taxon>
        <taxon>Escalloniales</taxon>
        <taxon>Escalloniaceae</taxon>
        <taxon>Escallonia</taxon>
    </lineage>
</organism>
<keyword evidence="8" id="KW-0862">Zinc</keyword>
<dbReference type="InterPro" id="IPR044066">
    <property type="entry name" value="TRIAD_supradom"/>
</dbReference>
<keyword evidence="3" id="KW-0808">Transferase</keyword>
<gene>
    <name evidence="12" type="ORF">RJ639_036837</name>
</gene>
<dbReference type="SUPFAM" id="SSF57850">
    <property type="entry name" value="RING/U-box"/>
    <property type="match status" value="1"/>
</dbReference>
<proteinExistence type="inferred from homology"/>
<comment type="caution">
    <text evidence="12">The sequence shown here is derived from an EMBL/GenBank/DDBJ whole genome shotgun (WGS) entry which is preliminary data.</text>
</comment>
<comment type="function">
    <text evidence="1">Might act as an E3 ubiquitin-protein ligase, or as part of E3 complex, which accepts ubiquitin from specific E2 ubiquitin-conjugating enzymes and then transfers it to substrates.</text>
</comment>
<keyword evidence="4" id="KW-0479">Metal-binding</keyword>
<evidence type="ECO:0000256" key="2">
    <source>
        <dbReference type="ARBA" id="ARBA00005884"/>
    </source>
</evidence>
<dbReference type="Proteomes" id="UP001188597">
    <property type="component" value="Unassembled WGS sequence"/>
</dbReference>
<dbReference type="InterPro" id="IPR031127">
    <property type="entry name" value="E3_UB_ligase_RBR"/>
</dbReference>
<feature type="domain" description="RING-type" evidence="10">
    <location>
        <begin position="125"/>
        <end position="172"/>
    </location>
</feature>
<evidence type="ECO:0000259" key="10">
    <source>
        <dbReference type="PROSITE" id="PS50089"/>
    </source>
</evidence>
<dbReference type="PROSITE" id="PS50089">
    <property type="entry name" value="ZF_RING_2"/>
    <property type="match status" value="1"/>
</dbReference>
<evidence type="ECO:0000256" key="3">
    <source>
        <dbReference type="ARBA" id="ARBA00022679"/>
    </source>
</evidence>
<keyword evidence="13" id="KW-1185">Reference proteome</keyword>
<evidence type="ECO:0000256" key="8">
    <source>
        <dbReference type="ARBA" id="ARBA00022833"/>
    </source>
</evidence>
<comment type="similarity">
    <text evidence="2">Belongs to the RBR family. Ariadne subfamily.</text>
</comment>
<dbReference type="Gene3D" id="3.30.40.10">
    <property type="entry name" value="Zinc/RING finger domain, C3HC4 (zinc finger)"/>
    <property type="match status" value="1"/>
</dbReference>
<accession>A0AA89BBL2</accession>
<evidence type="ECO:0000256" key="9">
    <source>
        <dbReference type="PROSITE-ProRule" id="PRU00175"/>
    </source>
</evidence>
<dbReference type="EMBL" id="JAVXUP010000318">
    <property type="protein sequence ID" value="KAK3031097.1"/>
    <property type="molecule type" value="Genomic_DNA"/>
</dbReference>
<evidence type="ECO:0000313" key="12">
    <source>
        <dbReference type="EMBL" id="KAK3031097.1"/>
    </source>
</evidence>
<dbReference type="InterPro" id="IPR001841">
    <property type="entry name" value="Znf_RING"/>
</dbReference>
<keyword evidence="5" id="KW-0677">Repeat</keyword>
<keyword evidence="7" id="KW-0833">Ubl conjugation pathway</keyword>
<evidence type="ECO:0000256" key="4">
    <source>
        <dbReference type="ARBA" id="ARBA00022723"/>
    </source>
</evidence>
<keyword evidence="6 9" id="KW-0863">Zinc-finger</keyword>
<dbReference type="AlphaFoldDB" id="A0AA89BBL2"/>
<dbReference type="PROSITE" id="PS51873">
    <property type="entry name" value="TRIAD"/>
    <property type="match status" value="1"/>
</dbReference>
<feature type="domain" description="RING-type" evidence="11">
    <location>
        <begin position="121"/>
        <end position="249"/>
    </location>
</feature>
<evidence type="ECO:0000256" key="5">
    <source>
        <dbReference type="ARBA" id="ARBA00022737"/>
    </source>
</evidence>
<dbReference type="GO" id="GO:0004842">
    <property type="term" value="F:ubiquitin-protein transferase activity"/>
    <property type="evidence" value="ECO:0007669"/>
    <property type="project" value="InterPro"/>
</dbReference>